<dbReference type="AlphaFoldDB" id="A0A0F9G2A3"/>
<protein>
    <submittedName>
        <fullName evidence="1">Uncharacterized protein</fullName>
    </submittedName>
</protein>
<dbReference type="EMBL" id="LAZR01019380">
    <property type="protein sequence ID" value="KKL92768.1"/>
    <property type="molecule type" value="Genomic_DNA"/>
</dbReference>
<comment type="caution">
    <text evidence="1">The sequence shown here is derived from an EMBL/GenBank/DDBJ whole genome shotgun (WGS) entry which is preliminary data.</text>
</comment>
<sequence>MYDAEFCHSRTYYYEKLNGIELVVQLHNQIYIMRLSTLVAKWKLVCA</sequence>
<organism evidence="1">
    <name type="scientific">marine sediment metagenome</name>
    <dbReference type="NCBI Taxonomy" id="412755"/>
    <lineage>
        <taxon>unclassified sequences</taxon>
        <taxon>metagenomes</taxon>
        <taxon>ecological metagenomes</taxon>
    </lineage>
</organism>
<reference evidence="1" key="1">
    <citation type="journal article" date="2015" name="Nature">
        <title>Complex archaea that bridge the gap between prokaryotes and eukaryotes.</title>
        <authorList>
            <person name="Spang A."/>
            <person name="Saw J.H."/>
            <person name="Jorgensen S.L."/>
            <person name="Zaremba-Niedzwiedzka K."/>
            <person name="Martijn J."/>
            <person name="Lind A.E."/>
            <person name="van Eijk R."/>
            <person name="Schleper C."/>
            <person name="Guy L."/>
            <person name="Ettema T.J."/>
        </authorList>
    </citation>
    <scope>NUCLEOTIDE SEQUENCE</scope>
</reference>
<proteinExistence type="predicted"/>
<gene>
    <name evidence="1" type="ORF">LCGC14_1881400</name>
</gene>
<evidence type="ECO:0000313" key="1">
    <source>
        <dbReference type="EMBL" id="KKL92768.1"/>
    </source>
</evidence>
<accession>A0A0F9G2A3</accession>
<name>A0A0F9G2A3_9ZZZZ</name>